<gene>
    <name evidence="2" type="ORF">LCGC14_2405330</name>
</gene>
<feature type="transmembrane region" description="Helical" evidence="1">
    <location>
        <begin position="142"/>
        <end position="160"/>
    </location>
</feature>
<proteinExistence type="predicted"/>
<protein>
    <submittedName>
        <fullName evidence="2">Uncharacterized protein</fullName>
    </submittedName>
</protein>
<evidence type="ECO:0000313" key="2">
    <source>
        <dbReference type="EMBL" id="KKL25435.1"/>
    </source>
</evidence>
<dbReference type="EMBL" id="LAZR01036214">
    <property type="protein sequence ID" value="KKL25435.1"/>
    <property type="molecule type" value="Genomic_DNA"/>
</dbReference>
<comment type="caution">
    <text evidence="2">The sequence shown here is derived from an EMBL/GenBank/DDBJ whole genome shotgun (WGS) entry which is preliminary data.</text>
</comment>
<name>A0A0F9BU57_9ZZZZ</name>
<keyword evidence="1" id="KW-1133">Transmembrane helix</keyword>
<keyword evidence="1" id="KW-0812">Transmembrane</keyword>
<organism evidence="2">
    <name type="scientific">marine sediment metagenome</name>
    <dbReference type="NCBI Taxonomy" id="412755"/>
    <lineage>
        <taxon>unclassified sequences</taxon>
        <taxon>metagenomes</taxon>
        <taxon>ecological metagenomes</taxon>
    </lineage>
</organism>
<dbReference type="AlphaFoldDB" id="A0A0F9BU57"/>
<accession>A0A0F9BU57</accession>
<reference evidence="2" key="1">
    <citation type="journal article" date="2015" name="Nature">
        <title>Complex archaea that bridge the gap between prokaryotes and eukaryotes.</title>
        <authorList>
            <person name="Spang A."/>
            <person name="Saw J.H."/>
            <person name="Jorgensen S.L."/>
            <person name="Zaremba-Niedzwiedzka K."/>
            <person name="Martijn J."/>
            <person name="Lind A.E."/>
            <person name="van Eijk R."/>
            <person name="Schleper C."/>
            <person name="Guy L."/>
            <person name="Ettema T.J."/>
        </authorList>
    </citation>
    <scope>NUCLEOTIDE SEQUENCE</scope>
</reference>
<sequence length="175" mass="20088">MKRNSILLLSTIVLIGLTTTSSRCLAAERTISREVLLGKMRGFWIGQLVGNYMGFPFENIYVQKPIPFLVERYYTFRDDPSIRLNRDDLRGYVPIVAHWLEGAISDDDTDNRAHVRSCHLNTLDKLNRTPWTISISAYRKQLLVYSSSLNLLTYLLSYLWTLGQSQLSPPFLASL</sequence>
<evidence type="ECO:0000256" key="1">
    <source>
        <dbReference type="SAM" id="Phobius"/>
    </source>
</evidence>
<keyword evidence="1" id="KW-0472">Membrane</keyword>